<dbReference type="RefSeq" id="WP_410023424.1">
    <property type="nucleotide sequence ID" value="NZ_JBGMEG010000001.1"/>
</dbReference>
<evidence type="ECO:0000256" key="3">
    <source>
        <dbReference type="ARBA" id="ARBA00023163"/>
    </source>
</evidence>
<keyword evidence="3" id="KW-0804">Transcription</keyword>
<dbReference type="CDD" id="cd07377">
    <property type="entry name" value="WHTH_GntR"/>
    <property type="match status" value="1"/>
</dbReference>
<dbReference type="InterPro" id="IPR036388">
    <property type="entry name" value="WH-like_DNA-bd_sf"/>
</dbReference>
<accession>A0ABW9MYK2</accession>
<sequence>MEILISYQSKNPIYIQIVSQIKKLVLDGKIKPGDSIPAMRTLAKDLNVSVITVQKAYEILRDEGFLNTVVGKGTFVEKPEIHDLKINQKENLITKIDETIKFAYINGFNSDEFLDLVNLQVKSFDDMRKEK</sequence>
<evidence type="ECO:0000313" key="6">
    <source>
        <dbReference type="Proteomes" id="UP001637993"/>
    </source>
</evidence>
<gene>
    <name evidence="5" type="ORF">AB9Q04_00385</name>
</gene>
<keyword evidence="6" id="KW-1185">Reference proteome</keyword>
<dbReference type="Pfam" id="PF00392">
    <property type="entry name" value="GntR"/>
    <property type="match status" value="1"/>
</dbReference>
<keyword evidence="2" id="KW-0238">DNA-binding</keyword>
<evidence type="ECO:0000259" key="4">
    <source>
        <dbReference type="PROSITE" id="PS50949"/>
    </source>
</evidence>
<name>A0ABW9MYK2_9FIRM</name>
<dbReference type="SUPFAM" id="SSF46785">
    <property type="entry name" value="Winged helix' DNA-binding domain"/>
    <property type="match status" value="1"/>
</dbReference>
<dbReference type="PANTHER" id="PTHR38445">
    <property type="entry name" value="HTH-TYPE TRANSCRIPTIONAL REPRESSOR YTRA"/>
    <property type="match status" value="1"/>
</dbReference>
<keyword evidence="1" id="KW-0805">Transcription regulation</keyword>
<dbReference type="InterPro" id="IPR000524">
    <property type="entry name" value="Tscrpt_reg_HTH_GntR"/>
</dbReference>
<comment type="caution">
    <text evidence="5">The sequence shown here is derived from an EMBL/GenBank/DDBJ whole genome shotgun (WGS) entry which is preliminary data.</text>
</comment>
<dbReference type="Proteomes" id="UP001637993">
    <property type="component" value="Unassembled WGS sequence"/>
</dbReference>
<dbReference type="PROSITE" id="PS50949">
    <property type="entry name" value="HTH_GNTR"/>
    <property type="match status" value="1"/>
</dbReference>
<evidence type="ECO:0000256" key="2">
    <source>
        <dbReference type="ARBA" id="ARBA00023125"/>
    </source>
</evidence>
<dbReference type="EMBL" id="JBGMEG010000001">
    <property type="protein sequence ID" value="MFO3716805.1"/>
    <property type="molecule type" value="Genomic_DNA"/>
</dbReference>
<proteinExistence type="predicted"/>
<dbReference type="SMART" id="SM00345">
    <property type="entry name" value="HTH_GNTR"/>
    <property type="match status" value="1"/>
</dbReference>
<feature type="domain" description="HTH gntR-type" evidence="4">
    <location>
        <begin position="11"/>
        <end position="79"/>
    </location>
</feature>
<evidence type="ECO:0000256" key="1">
    <source>
        <dbReference type="ARBA" id="ARBA00023015"/>
    </source>
</evidence>
<dbReference type="Gene3D" id="1.10.10.10">
    <property type="entry name" value="Winged helix-like DNA-binding domain superfamily/Winged helix DNA-binding domain"/>
    <property type="match status" value="1"/>
</dbReference>
<evidence type="ECO:0000313" key="5">
    <source>
        <dbReference type="EMBL" id="MFO3716805.1"/>
    </source>
</evidence>
<reference evidence="5 6" key="1">
    <citation type="journal article" date="2025" name="Anaerobe">
        <title>Description of Anaerococcus kampingiae sp. nov., Anaerococcus groningensis sp. nov., Anaerococcus martiniensis sp. nov., and Anaerococcus cruorum sp. nov., isolated from human clinical specimens.</title>
        <authorList>
            <person name="Boiten K.E."/>
            <person name="Meijer J."/>
            <person name="van Wezel E.M."/>
            <person name="Veloo A.C.M."/>
        </authorList>
    </citation>
    <scope>NUCLEOTIDE SEQUENCE [LARGE SCALE GENOMIC DNA]</scope>
    <source>
        <strain evidence="5 6">ENR1011</strain>
    </source>
</reference>
<dbReference type="InterPro" id="IPR036390">
    <property type="entry name" value="WH_DNA-bd_sf"/>
</dbReference>
<protein>
    <submittedName>
        <fullName evidence="5">GntR family transcriptional regulator</fullName>
    </submittedName>
</protein>
<dbReference type="PANTHER" id="PTHR38445:SF7">
    <property type="entry name" value="GNTR-FAMILY TRANSCRIPTIONAL REGULATOR"/>
    <property type="match status" value="1"/>
</dbReference>
<organism evidence="5 6">
    <name type="scientific">Anaerococcus groningensis</name>
    <dbReference type="NCBI Taxonomy" id="3115616"/>
    <lineage>
        <taxon>Bacteria</taxon>
        <taxon>Bacillati</taxon>
        <taxon>Bacillota</taxon>
        <taxon>Tissierellia</taxon>
        <taxon>Tissierellales</taxon>
        <taxon>Peptoniphilaceae</taxon>
        <taxon>Anaerococcus</taxon>
    </lineage>
</organism>